<proteinExistence type="predicted"/>
<dbReference type="PANTHER" id="PTHR43775:SF23">
    <property type="entry name" value="FATTY ACID SYNTHASE 3"/>
    <property type="match status" value="1"/>
</dbReference>
<dbReference type="Proteomes" id="UP001107558">
    <property type="component" value="Chromosome 1"/>
</dbReference>
<sequence>MLALARIPDNIRDRIAQQCVLGFEFSGLKADNTRVMGIALNAGGLSTHYDSKYSILWNVPENWSLEEAATVPLVYFTVYFAFFVTTKIKSGKSILIHSGTGGVGQAAIQVAFAYGLEVFTTVGSDDKKEFLLTKFPKLKPENIGNSRNTTFERMILENTKGNGVDYVLNSLTDDKLKASIRCLAKDGTLLEIGKYDMLNGTKLDMRYLTKRIKVKAVHFDDLPVDSEEMEYTYQLIDKDLKSGIIKPLNTTVFDANDVEEAFRYMASGKHIGKVLLKVRQNEDDESSLPLMALNRVFVDANETVFIAGGLGGFGMELADWLILRGCRKVMLSSKRGITSKNQFLKIELWKTYGATVKVTTADITTEQGCEQALNEASQIGPVTAIFNLAVALRDGNF</sequence>
<dbReference type="CDD" id="cd05195">
    <property type="entry name" value="enoyl_red"/>
    <property type="match status" value="1"/>
</dbReference>
<protein>
    <recommendedName>
        <fullName evidence="1">Enoyl reductase (ER) domain-containing protein</fullName>
    </recommendedName>
</protein>
<dbReference type="PANTHER" id="PTHR43775">
    <property type="entry name" value="FATTY ACID SYNTHASE"/>
    <property type="match status" value="1"/>
</dbReference>
<evidence type="ECO:0000313" key="2">
    <source>
        <dbReference type="EMBL" id="KAG5684249.1"/>
    </source>
</evidence>
<dbReference type="GO" id="GO:0016491">
    <property type="term" value="F:oxidoreductase activity"/>
    <property type="evidence" value="ECO:0007669"/>
    <property type="project" value="InterPro"/>
</dbReference>
<dbReference type="OrthoDB" id="329835at2759"/>
<accession>A0A9J6CPU7</accession>
<evidence type="ECO:0000313" key="3">
    <source>
        <dbReference type="Proteomes" id="UP001107558"/>
    </source>
</evidence>
<evidence type="ECO:0000259" key="1">
    <source>
        <dbReference type="SMART" id="SM00829"/>
    </source>
</evidence>
<dbReference type="EMBL" id="JADBJN010000001">
    <property type="protein sequence ID" value="KAG5684249.1"/>
    <property type="molecule type" value="Genomic_DNA"/>
</dbReference>
<feature type="domain" description="Enoyl reductase (ER)" evidence="1">
    <location>
        <begin position="1"/>
        <end position="276"/>
    </location>
</feature>
<dbReference type="InterPro" id="IPR050091">
    <property type="entry name" value="PKS_NRPS_Biosynth_Enz"/>
</dbReference>
<dbReference type="Pfam" id="PF13602">
    <property type="entry name" value="ADH_zinc_N_2"/>
    <property type="match status" value="1"/>
</dbReference>
<keyword evidence="3" id="KW-1185">Reference proteome</keyword>
<dbReference type="SMART" id="SM00829">
    <property type="entry name" value="PKS_ER"/>
    <property type="match status" value="1"/>
</dbReference>
<dbReference type="AlphaFoldDB" id="A0A9J6CPU7"/>
<gene>
    <name evidence="2" type="ORF">PVAND_013486</name>
</gene>
<dbReference type="InterPro" id="IPR013968">
    <property type="entry name" value="PKS_KR"/>
</dbReference>
<organism evidence="2 3">
    <name type="scientific">Polypedilum vanderplanki</name>
    <name type="common">Sleeping chironomid midge</name>
    <dbReference type="NCBI Taxonomy" id="319348"/>
    <lineage>
        <taxon>Eukaryota</taxon>
        <taxon>Metazoa</taxon>
        <taxon>Ecdysozoa</taxon>
        <taxon>Arthropoda</taxon>
        <taxon>Hexapoda</taxon>
        <taxon>Insecta</taxon>
        <taxon>Pterygota</taxon>
        <taxon>Neoptera</taxon>
        <taxon>Endopterygota</taxon>
        <taxon>Diptera</taxon>
        <taxon>Nematocera</taxon>
        <taxon>Chironomoidea</taxon>
        <taxon>Chironomidae</taxon>
        <taxon>Chironominae</taxon>
        <taxon>Polypedilum</taxon>
        <taxon>Polypedilum</taxon>
    </lineage>
</organism>
<reference evidence="2" key="1">
    <citation type="submission" date="2021-03" db="EMBL/GenBank/DDBJ databases">
        <title>Chromosome level genome of the anhydrobiotic midge Polypedilum vanderplanki.</title>
        <authorList>
            <person name="Yoshida Y."/>
            <person name="Kikawada T."/>
            <person name="Gusev O."/>
        </authorList>
    </citation>
    <scope>NUCLEOTIDE SEQUENCE</scope>
    <source>
        <strain evidence="2">NIAS01</strain>
        <tissue evidence="2">Whole body or cell culture</tissue>
    </source>
</reference>
<dbReference type="Pfam" id="PF08659">
    <property type="entry name" value="KR"/>
    <property type="match status" value="1"/>
</dbReference>
<dbReference type="Gene3D" id="3.90.180.10">
    <property type="entry name" value="Medium-chain alcohol dehydrogenases, catalytic domain"/>
    <property type="match status" value="1"/>
</dbReference>
<comment type="caution">
    <text evidence="2">The sequence shown here is derived from an EMBL/GenBank/DDBJ whole genome shotgun (WGS) entry which is preliminary data.</text>
</comment>
<dbReference type="GO" id="GO:0004312">
    <property type="term" value="F:fatty acid synthase activity"/>
    <property type="evidence" value="ECO:0007669"/>
    <property type="project" value="TreeGrafter"/>
</dbReference>
<dbReference type="GO" id="GO:0006633">
    <property type="term" value="P:fatty acid biosynthetic process"/>
    <property type="evidence" value="ECO:0007669"/>
    <property type="project" value="TreeGrafter"/>
</dbReference>
<dbReference type="InterPro" id="IPR036291">
    <property type="entry name" value="NAD(P)-bd_dom_sf"/>
</dbReference>
<dbReference type="InterPro" id="IPR020843">
    <property type="entry name" value="ER"/>
</dbReference>
<dbReference type="SUPFAM" id="SSF51735">
    <property type="entry name" value="NAD(P)-binding Rossmann-fold domains"/>
    <property type="match status" value="2"/>
</dbReference>
<name>A0A9J6CPU7_POLVA</name>
<dbReference type="Gene3D" id="3.40.50.720">
    <property type="entry name" value="NAD(P)-binding Rossmann-like Domain"/>
    <property type="match status" value="1"/>
</dbReference>